<feature type="compositionally biased region" description="Polar residues" evidence="1">
    <location>
        <begin position="1"/>
        <end position="30"/>
    </location>
</feature>
<dbReference type="InParanoid" id="F4RVG5"/>
<evidence type="ECO:0000256" key="1">
    <source>
        <dbReference type="SAM" id="MobiDB-lite"/>
    </source>
</evidence>
<dbReference type="VEuPathDB" id="FungiDB:MELLADRAFT_90025"/>
<dbReference type="EMBL" id="GL883123">
    <property type="protein sequence ID" value="EGG03674.1"/>
    <property type="molecule type" value="Genomic_DNA"/>
</dbReference>
<name>F4RVG5_MELLP</name>
<dbReference type="RefSeq" id="XP_007413121.1">
    <property type="nucleotide sequence ID" value="XM_007413059.1"/>
</dbReference>
<accession>F4RVG5</accession>
<proteinExistence type="predicted"/>
<dbReference type="GeneID" id="18935408"/>
<evidence type="ECO:0000313" key="2">
    <source>
        <dbReference type="EMBL" id="EGG03674.1"/>
    </source>
</evidence>
<organism evidence="3">
    <name type="scientific">Melampsora larici-populina (strain 98AG31 / pathotype 3-4-7)</name>
    <name type="common">Poplar leaf rust fungus</name>
    <dbReference type="NCBI Taxonomy" id="747676"/>
    <lineage>
        <taxon>Eukaryota</taxon>
        <taxon>Fungi</taxon>
        <taxon>Dikarya</taxon>
        <taxon>Basidiomycota</taxon>
        <taxon>Pucciniomycotina</taxon>
        <taxon>Pucciniomycetes</taxon>
        <taxon>Pucciniales</taxon>
        <taxon>Melampsoraceae</taxon>
        <taxon>Melampsora</taxon>
    </lineage>
</organism>
<feature type="region of interest" description="Disordered" evidence="1">
    <location>
        <begin position="1"/>
        <end position="55"/>
    </location>
</feature>
<dbReference type="HOGENOM" id="CLU_030194_0_0_1"/>
<gene>
    <name evidence="2" type="ORF">MELLADRAFT_90025</name>
</gene>
<sequence length="339" mass="37102">MSSQPNRAQPYSLTTPRGQRNPVVGTSANRSEQRSIRGQGAMRPPLANDGAHDRSEGSTELLLAAITTLGAKVEQEMLLMSDNFRQELSTVSEKIDDDIASLSNKINGDMNAMADKIDQNLIALSNKVDQVNDTVEENASRLPAGAPHGPPAAATGRAVSIAAWMYSPELKAKVYAIAYELVALPTITAYTALETPAGDLIMNSLFNTIKKAVRDIPGTWAVDQLPPVVNGSQDVAATQKYATLVKDAGKHARERLHILVLHNIKYNPEATVPCLKKLLHRAYWVRTPLELRLRIAYLRREAVRIFQSLRSGGGGGNIWSRVDRQLQFLEEQGPLYTSA</sequence>
<evidence type="ECO:0000313" key="3">
    <source>
        <dbReference type="Proteomes" id="UP000001072"/>
    </source>
</evidence>
<dbReference type="AlphaFoldDB" id="F4RVG5"/>
<protein>
    <submittedName>
        <fullName evidence="2">Uncharacterized protein</fullName>
    </submittedName>
</protein>
<dbReference type="Proteomes" id="UP000001072">
    <property type="component" value="Unassembled WGS sequence"/>
</dbReference>
<dbReference type="KEGG" id="mlr:MELLADRAFT_90025"/>
<reference evidence="3" key="1">
    <citation type="journal article" date="2011" name="Proc. Natl. Acad. Sci. U.S.A.">
        <title>Obligate biotrophy features unraveled by the genomic analysis of rust fungi.</title>
        <authorList>
            <person name="Duplessis S."/>
            <person name="Cuomo C.A."/>
            <person name="Lin Y.-C."/>
            <person name="Aerts A."/>
            <person name="Tisserant E."/>
            <person name="Veneault-Fourrey C."/>
            <person name="Joly D.L."/>
            <person name="Hacquard S."/>
            <person name="Amselem J."/>
            <person name="Cantarel B.L."/>
            <person name="Chiu R."/>
            <person name="Coutinho P.M."/>
            <person name="Feau N."/>
            <person name="Field M."/>
            <person name="Frey P."/>
            <person name="Gelhaye E."/>
            <person name="Goldberg J."/>
            <person name="Grabherr M.G."/>
            <person name="Kodira C.D."/>
            <person name="Kohler A."/>
            <person name="Kuees U."/>
            <person name="Lindquist E.A."/>
            <person name="Lucas S.M."/>
            <person name="Mago R."/>
            <person name="Mauceli E."/>
            <person name="Morin E."/>
            <person name="Murat C."/>
            <person name="Pangilinan J.L."/>
            <person name="Park R."/>
            <person name="Pearson M."/>
            <person name="Quesneville H."/>
            <person name="Rouhier N."/>
            <person name="Sakthikumar S."/>
            <person name="Salamov A.A."/>
            <person name="Schmutz J."/>
            <person name="Selles B."/>
            <person name="Shapiro H."/>
            <person name="Tanguay P."/>
            <person name="Tuskan G.A."/>
            <person name="Henrissat B."/>
            <person name="Van de Peer Y."/>
            <person name="Rouze P."/>
            <person name="Ellis J.G."/>
            <person name="Dodds P.N."/>
            <person name="Schein J.E."/>
            <person name="Zhong S."/>
            <person name="Hamelin R.C."/>
            <person name="Grigoriev I.V."/>
            <person name="Szabo L.J."/>
            <person name="Martin F."/>
        </authorList>
    </citation>
    <scope>NUCLEOTIDE SEQUENCE [LARGE SCALE GENOMIC DNA]</scope>
    <source>
        <strain evidence="3">98AG31 / pathotype 3-4-7</strain>
    </source>
</reference>
<keyword evidence="3" id="KW-1185">Reference proteome</keyword>